<keyword evidence="4" id="KW-0238">DNA-binding</keyword>
<dbReference type="InterPro" id="IPR051446">
    <property type="entry name" value="HTH_trans_reg/aminotransferase"/>
</dbReference>
<dbReference type="EMBL" id="UGQL01000001">
    <property type="protein sequence ID" value="STZ27140.1"/>
    <property type="molecule type" value="Genomic_DNA"/>
</dbReference>
<evidence type="ECO:0000256" key="5">
    <source>
        <dbReference type="ARBA" id="ARBA00023163"/>
    </source>
</evidence>
<keyword evidence="5" id="KW-0804">Transcription</keyword>
<dbReference type="GO" id="GO:0030170">
    <property type="term" value="F:pyridoxal phosphate binding"/>
    <property type="evidence" value="ECO:0007669"/>
    <property type="project" value="InterPro"/>
</dbReference>
<dbReference type="InterPro" id="IPR015424">
    <property type="entry name" value="PyrdxlP-dep_Trfase"/>
</dbReference>
<dbReference type="Gene3D" id="1.10.10.10">
    <property type="entry name" value="Winged helix-like DNA-binding domain superfamily/Winged helix DNA-binding domain"/>
    <property type="match status" value="1"/>
</dbReference>
<evidence type="ECO:0000259" key="6">
    <source>
        <dbReference type="PROSITE" id="PS50949"/>
    </source>
</evidence>
<dbReference type="InterPro" id="IPR015421">
    <property type="entry name" value="PyrdxlP-dep_Trfase_major"/>
</dbReference>
<evidence type="ECO:0000313" key="7">
    <source>
        <dbReference type="EMBL" id="STZ27140.1"/>
    </source>
</evidence>
<evidence type="ECO:0000256" key="3">
    <source>
        <dbReference type="ARBA" id="ARBA00023015"/>
    </source>
</evidence>
<dbReference type="SMART" id="SM00345">
    <property type="entry name" value="HTH_GNTR"/>
    <property type="match status" value="1"/>
</dbReference>
<dbReference type="GO" id="GO:0003700">
    <property type="term" value="F:DNA-binding transcription factor activity"/>
    <property type="evidence" value="ECO:0007669"/>
    <property type="project" value="InterPro"/>
</dbReference>
<dbReference type="SUPFAM" id="SSF53383">
    <property type="entry name" value="PLP-dependent transferases"/>
    <property type="match status" value="1"/>
</dbReference>
<comment type="similarity">
    <text evidence="1">In the C-terminal section; belongs to the class-I pyridoxal-phosphate-dependent aminotransferase family.</text>
</comment>
<dbReference type="AlphaFoldDB" id="A0A378RN87"/>
<reference evidence="7 8" key="1">
    <citation type="submission" date="2018-06" db="EMBL/GenBank/DDBJ databases">
        <authorList>
            <consortium name="Pathogen Informatics"/>
            <person name="Doyle S."/>
        </authorList>
    </citation>
    <scope>NUCLEOTIDE SEQUENCE [LARGE SCALE GENOMIC DNA]</scope>
    <source>
        <strain evidence="7 8">NCTC11179</strain>
    </source>
</reference>
<dbReference type="Proteomes" id="UP000255024">
    <property type="component" value="Unassembled WGS sequence"/>
</dbReference>
<feature type="domain" description="HTH gntR-type" evidence="6">
    <location>
        <begin position="17"/>
        <end position="85"/>
    </location>
</feature>
<keyword evidence="3" id="KW-0805">Transcription regulation</keyword>
<evidence type="ECO:0000256" key="4">
    <source>
        <dbReference type="ARBA" id="ARBA00023125"/>
    </source>
</evidence>
<keyword evidence="8" id="KW-1185">Reference proteome</keyword>
<organism evidence="7 8">
    <name type="scientific">Myroides odoratus</name>
    <name type="common">Flavobacterium odoratum</name>
    <dbReference type="NCBI Taxonomy" id="256"/>
    <lineage>
        <taxon>Bacteria</taxon>
        <taxon>Pseudomonadati</taxon>
        <taxon>Bacteroidota</taxon>
        <taxon>Flavobacteriia</taxon>
        <taxon>Flavobacteriales</taxon>
        <taxon>Flavobacteriaceae</taxon>
        <taxon>Myroides</taxon>
    </lineage>
</organism>
<dbReference type="InterPro" id="IPR036388">
    <property type="entry name" value="WH-like_DNA-bd_sf"/>
</dbReference>
<name>A0A378RN87_MYROD</name>
<dbReference type="InterPro" id="IPR000524">
    <property type="entry name" value="Tscrpt_reg_HTH_GntR"/>
</dbReference>
<evidence type="ECO:0000256" key="2">
    <source>
        <dbReference type="ARBA" id="ARBA00022898"/>
    </source>
</evidence>
<dbReference type="PROSITE" id="PS50949">
    <property type="entry name" value="HTH_GNTR"/>
    <property type="match status" value="1"/>
</dbReference>
<dbReference type="CDD" id="cd00609">
    <property type="entry name" value="AAT_like"/>
    <property type="match status" value="1"/>
</dbReference>
<accession>A0A378RN87</accession>
<gene>
    <name evidence="7" type="primary">ydcR_1</name>
    <name evidence="7" type="ORF">NCTC11179_00673</name>
</gene>
<dbReference type="SUPFAM" id="SSF46785">
    <property type="entry name" value="Winged helix' DNA-binding domain"/>
    <property type="match status" value="1"/>
</dbReference>
<sequence>MKRLWKLEIRFDQTADKPIYLQIADAIIDAIQQGRLQKGDILPSTRTLAEMLTVNRNTIVKALSVLLDEEWLVSVERKGIYIAQTMPQSRPVKSKTPSATLAAADLQHPAPLVFDNGYPDSKIVPVKELARAYRQIFNRNAKWQMMGYGNALGDPRFIQHIAHMLNHQRGMHVKEDCVCITRGGQMAIYLIAQCLLQKGDAILVENPGYQSAWQAFEHAGATLVPIPVDTEGICVETMRERLQQNEAIKAVYLTPHHQFPTTVTLSLQRRLEIIQLANQYNITVIEDDYDNEFHYTYRPVLPLCSYPELENYVYIGTLSKVVAPALRVGFLVTSHNSLIEKITQLRKIIDIQGDRIMEQAVLQLIEDGVIKKHIKKATSLYKEKRDFTRQLIQKYLGDRVTFNLPDGGLAFWIKPLYPLDYSLFIQRLAAKGVQLVNPNDYYAPSTTADGLRLSFGTLSTLELERGVRLISECLQEYEP</sequence>
<keyword evidence="2" id="KW-0663">Pyridoxal phosphate</keyword>
<evidence type="ECO:0000256" key="1">
    <source>
        <dbReference type="ARBA" id="ARBA00005384"/>
    </source>
</evidence>
<dbReference type="Pfam" id="PF00392">
    <property type="entry name" value="GntR"/>
    <property type="match status" value="1"/>
</dbReference>
<dbReference type="Pfam" id="PF00155">
    <property type="entry name" value="Aminotran_1_2"/>
    <property type="match status" value="1"/>
</dbReference>
<dbReference type="PANTHER" id="PTHR46577:SF1">
    <property type="entry name" value="HTH-TYPE TRANSCRIPTIONAL REGULATORY PROTEIN GABR"/>
    <property type="match status" value="1"/>
</dbReference>
<dbReference type="InterPro" id="IPR004839">
    <property type="entry name" value="Aminotransferase_I/II_large"/>
</dbReference>
<dbReference type="PANTHER" id="PTHR46577">
    <property type="entry name" value="HTH-TYPE TRANSCRIPTIONAL REGULATORY PROTEIN GABR"/>
    <property type="match status" value="1"/>
</dbReference>
<dbReference type="CDD" id="cd07377">
    <property type="entry name" value="WHTH_GntR"/>
    <property type="match status" value="1"/>
</dbReference>
<protein>
    <submittedName>
        <fullName evidence="7">Uncharacterized HTH-type transcriptional regulator ydcR</fullName>
    </submittedName>
</protein>
<dbReference type="Gene3D" id="3.40.640.10">
    <property type="entry name" value="Type I PLP-dependent aspartate aminotransferase-like (Major domain)"/>
    <property type="match status" value="1"/>
</dbReference>
<dbReference type="RefSeq" id="WP_115090135.1">
    <property type="nucleotide sequence ID" value="NZ_CP068107.1"/>
</dbReference>
<dbReference type="GO" id="GO:0003677">
    <property type="term" value="F:DNA binding"/>
    <property type="evidence" value="ECO:0007669"/>
    <property type="project" value="UniProtKB-KW"/>
</dbReference>
<evidence type="ECO:0000313" key="8">
    <source>
        <dbReference type="Proteomes" id="UP000255024"/>
    </source>
</evidence>
<proteinExistence type="inferred from homology"/>
<dbReference type="InterPro" id="IPR036390">
    <property type="entry name" value="WH_DNA-bd_sf"/>
</dbReference>